<dbReference type="SUPFAM" id="SSF46785">
    <property type="entry name" value="Winged helix' DNA-binding domain"/>
    <property type="match status" value="1"/>
</dbReference>
<feature type="domain" description="Transcription regulator PadR C-terminal" evidence="2">
    <location>
        <begin position="93"/>
        <end position="175"/>
    </location>
</feature>
<dbReference type="InterPro" id="IPR036388">
    <property type="entry name" value="WH-like_DNA-bd_sf"/>
</dbReference>
<dbReference type="InterPro" id="IPR018309">
    <property type="entry name" value="Tscrpt_reg_PadR_C"/>
</dbReference>
<dbReference type="Pfam" id="PF03551">
    <property type="entry name" value="PadR"/>
    <property type="match status" value="1"/>
</dbReference>
<keyword evidence="4" id="KW-1185">Reference proteome</keyword>
<dbReference type="PANTHER" id="PTHR43252:SF4">
    <property type="entry name" value="TRANSCRIPTIONAL REGULATORY PROTEIN"/>
    <property type="match status" value="1"/>
</dbReference>
<evidence type="ECO:0000313" key="4">
    <source>
        <dbReference type="Proteomes" id="UP001348098"/>
    </source>
</evidence>
<feature type="domain" description="Transcription regulator PadR N-terminal" evidence="1">
    <location>
        <begin position="7"/>
        <end position="80"/>
    </location>
</feature>
<dbReference type="Gene3D" id="6.10.140.190">
    <property type="match status" value="1"/>
</dbReference>
<organism evidence="3 4">
    <name type="scientific">Nocardia implantans</name>
    <dbReference type="NCBI Taxonomy" id="3108168"/>
    <lineage>
        <taxon>Bacteria</taxon>
        <taxon>Bacillati</taxon>
        <taxon>Actinomycetota</taxon>
        <taxon>Actinomycetes</taxon>
        <taxon>Mycobacteriales</taxon>
        <taxon>Nocardiaceae</taxon>
        <taxon>Nocardia</taxon>
    </lineage>
</organism>
<dbReference type="InterPro" id="IPR005149">
    <property type="entry name" value="Tscrpt_reg_PadR_N"/>
</dbReference>
<evidence type="ECO:0000313" key="3">
    <source>
        <dbReference type="EMBL" id="MEB3511995.1"/>
    </source>
</evidence>
<name>A0ABU6AWY3_9NOCA</name>
<reference evidence="3 4" key="1">
    <citation type="submission" date="2023-12" db="EMBL/GenBank/DDBJ databases">
        <title>novel species in genus Nocarida.</title>
        <authorList>
            <person name="Li Z."/>
        </authorList>
    </citation>
    <scope>NUCLEOTIDE SEQUENCE [LARGE SCALE GENOMIC DNA]</scope>
    <source>
        <strain evidence="3 4">CDC186</strain>
    </source>
</reference>
<evidence type="ECO:0000259" key="2">
    <source>
        <dbReference type="Pfam" id="PF10400"/>
    </source>
</evidence>
<evidence type="ECO:0000259" key="1">
    <source>
        <dbReference type="Pfam" id="PF03551"/>
    </source>
</evidence>
<dbReference type="Pfam" id="PF10400">
    <property type="entry name" value="Vir_act_alpha_C"/>
    <property type="match status" value="1"/>
</dbReference>
<dbReference type="InterPro" id="IPR036390">
    <property type="entry name" value="WH_DNA-bd_sf"/>
</dbReference>
<accession>A0ABU6AWY3</accession>
<dbReference type="PANTHER" id="PTHR43252">
    <property type="entry name" value="TRANSCRIPTIONAL REGULATOR YQJI"/>
    <property type="match status" value="1"/>
</dbReference>
<dbReference type="EMBL" id="JAYKYQ010000007">
    <property type="protein sequence ID" value="MEB3511995.1"/>
    <property type="molecule type" value="Genomic_DNA"/>
</dbReference>
<comment type="caution">
    <text evidence="3">The sequence shown here is derived from an EMBL/GenBank/DDBJ whole genome shotgun (WGS) entry which is preliminary data.</text>
</comment>
<sequence>MALQFAILTALTERASTGIELARRFDRAFGYFWSATHQQIYRELDRLSGGGLVAEVSPQSPGRGQPRRFSITPAGTAALHRWVSEVDEPPQQRETLLIRLRAAAATGDFEGVRAVVTHHLDVHERTLATYREIEERDFSAVGDDADAMRHLVLKAGLGTERAWADWCREVIEALDAMHTPSESRST</sequence>
<protein>
    <submittedName>
        <fullName evidence="3">Helix-turn-helix transcriptional regulator</fullName>
    </submittedName>
</protein>
<dbReference type="RefSeq" id="WP_195081251.1">
    <property type="nucleotide sequence ID" value="NZ_JAYESH010000006.1"/>
</dbReference>
<dbReference type="Proteomes" id="UP001348098">
    <property type="component" value="Unassembled WGS sequence"/>
</dbReference>
<gene>
    <name evidence="3" type="ORF">U3653_18350</name>
</gene>
<dbReference type="Gene3D" id="1.10.10.10">
    <property type="entry name" value="Winged helix-like DNA-binding domain superfamily/Winged helix DNA-binding domain"/>
    <property type="match status" value="1"/>
</dbReference>
<proteinExistence type="predicted"/>